<accession>A0A1I7YD49</accession>
<evidence type="ECO:0000256" key="1">
    <source>
        <dbReference type="SAM" id="Phobius"/>
    </source>
</evidence>
<organism evidence="2 3">
    <name type="scientific">Steinernema glaseri</name>
    <dbReference type="NCBI Taxonomy" id="37863"/>
    <lineage>
        <taxon>Eukaryota</taxon>
        <taxon>Metazoa</taxon>
        <taxon>Ecdysozoa</taxon>
        <taxon>Nematoda</taxon>
        <taxon>Chromadorea</taxon>
        <taxon>Rhabditida</taxon>
        <taxon>Tylenchina</taxon>
        <taxon>Panagrolaimomorpha</taxon>
        <taxon>Strongyloidoidea</taxon>
        <taxon>Steinernematidae</taxon>
        <taxon>Steinernema</taxon>
    </lineage>
</organism>
<reference evidence="3" key="1">
    <citation type="submission" date="2016-11" db="UniProtKB">
        <authorList>
            <consortium name="WormBaseParasite"/>
        </authorList>
    </citation>
    <scope>IDENTIFICATION</scope>
</reference>
<keyword evidence="1" id="KW-0472">Membrane</keyword>
<dbReference type="AlphaFoldDB" id="A0A1I7YD49"/>
<name>A0A1I7YD49_9BILA</name>
<feature type="transmembrane region" description="Helical" evidence="1">
    <location>
        <begin position="94"/>
        <end position="114"/>
    </location>
</feature>
<keyword evidence="2" id="KW-1185">Reference proteome</keyword>
<keyword evidence="1" id="KW-1133">Transmembrane helix</keyword>
<dbReference type="WBParaSite" id="L893_g15119.t1">
    <property type="protein sequence ID" value="L893_g15119.t1"/>
    <property type="gene ID" value="L893_g15119"/>
</dbReference>
<evidence type="ECO:0000313" key="3">
    <source>
        <dbReference type="WBParaSite" id="L893_g15119.t1"/>
    </source>
</evidence>
<proteinExistence type="predicted"/>
<evidence type="ECO:0000313" key="2">
    <source>
        <dbReference type="Proteomes" id="UP000095287"/>
    </source>
</evidence>
<sequence>MGMHMLDSKYKNLLAEELWKTPRSLVSHSNGKGWVIARGNKAVHNAHDGTHVIILFISCLLIVLTMACSCARLTTLGFCYPLTFISRHSMLSRVLTIVVLLVLSSSTAATLSFVECPPGLNAIVSVPSQGSVGIRSYHWPNAMTNSDGELRLGGCGFRITSASKQKVGLFFTNAHLLLAQDGDGKQTFDTNDQDYVQAISSDGGKLNFDVQDMKDTTFSSQWTGLEAIVGAYDDESTCPFVTGYNIVTVLEDEPRIAASHWDFSTNSTSIPGQPCVWMYQPEPGYTLKIVFPVFSISEGESVPESVELSEDGTQLFWVVSGDEPSSRVFYTEKGFTLLYTRARRMSGPDASRFVAVISSFLNQTDPGIR</sequence>
<protein>
    <submittedName>
        <fullName evidence="3">Trypsin-like peptidase domain-containing protein</fullName>
    </submittedName>
</protein>
<feature type="transmembrane region" description="Helical" evidence="1">
    <location>
        <begin position="52"/>
        <end position="73"/>
    </location>
</feature>
<dbReference type="Proteomes" id="UP000095287">
    <property type="component" value="Unplaced"/>
</dbReference>
<keyword evidence="1" id="KW-0812">Transmembrane</keyword>